<dbReference type="Proteomes" id="UP000326838">
    <property type="component" value="Unassembled WGS sequence"/>
</dbReference>
<dbReference type="Pfam" id="PF10646">
    <property type="entry name" value="Germane"/>
    <property type="match status" value="1"/>
</dbReference>
<protein>
    <recommendedName>
        <fullName evidence="1">GerMN domain-containing protein</fullName>
    </recommendedName>
</protein>
<feature type="domain" description="GerMN" evidence="1">
    <location>
        <begin position="201"/>
        <end position="290"/>
    </location>
</feature>
<gene>
    <name evidence="2" type="ORF">F6B40_15635</name>
</gene>
<evidence type="ECO:0000313" key="3">
    <source>
        <dbReference type="Proteomes" id="UP000326838"/>
    </source>
</evidence>
<dbReference type="PROSITE" id="PS51257">
    <property type="entry name" value="PROKAR_LIPOPROTEIN"/>
    <property type="match status" value="1"/>
</dbReference>
<evidence type="ECO:0000259" key="1">
    <source>
        <dbReference type="SMART" id="SM00909"/>
    </source>
</evidence>
<name>A0A5N0T5P5_9MICO</name>
<organism evidence="2 3">
    <name type="scientific">Microbacterium caowuchunii</name>
    <dbReference type="NCBI Taxonomy" id="2614638"/>
    <lineage>
        <taxon>Bacteria</taxon>
        <taxon>Bacillati</taxon>
        <taxon>Actinomycetota</taxon>
        <taxon>Actinomycetes</taxon>
        <taxon>Micrococcales</taxon>
        <taxon>Microbacteriaceae</taxon>
        <taxon>Microbacterium</taxon>
    </lineage>
</organism>
<evidence type="ECO:0000313" key="2">
    <source>
        <dbReference type="EMBL" id="KAA9130108.1"/>
    </source>
</evidence>
<proteinExistence type="predicted"/>
<dbReference type="Pfam" id="PF10647">
    <property type="entry name" value="Gmad1"/>
    <property type="match status" value="1"/>
</dbReference>
<keyword evidence="3" id="KW-1185">Reference proteome</keyword>
<dbReference type="SMART" id="SM00909">
    <property type="entry name" value="Germane"/>
    <property type="match status" value="1"/>
</dbReference>
<dbReference type="InterPro" id="IPR059026">
    <property type="entry name" value="LpqB_N"/>
</dbReference>
<dbReference type="Pfam" id="PF25976">
    <property type="entry name" value="LpqB_N"/>
    <property type="match status" value="1"/>
</dbReference>
<dbReference type="RefSeq" id="WP_150895653.1">
    <property type="nucleotide sequence ID" value="NZ_VYUY01000022.1"/>
</dbReference>
<dbReference type="EMBL" id="VYUY01000022">
    <property type="protein sequence ID" value="KAA9130108.1"/>
    <property type="molecule type" value="Genomic_DNA"/>
</dbReference>
<dbReference type="InterPro" id="IPR018910">
    <property type="entry name" value="LpqB_C"/>
</dbReference>
<sequence length="557" mass="58215">MKRMWRALAAIAVVAALGGCAGLPTSGPVQPGPVVTAEAVAPDVTFRPNAPQPGATPEQIVDGFVTAASGPQNDWQTARLYLAADYREDWKPQAGVIVDVLADRLYVSTGEDTITLQVTPRATVDAGGTYTDSDGASTPPLGYTLAQEADGEWRITNAPDGILLDEDVFRSVFHSYSVMYFDPTWEFLVPDLRWFPTYNAATRIADALVNGDPAAWLTDSVVTAFPENVDLVPSVPVPGGVAQAQLSEQALAVDQTTLDRMQTQLSASLATAQVSQVEMLVEGARIDARRVPTQDTMVDARALVLTPEGFGYLVSGDLTPIPGLSEAIERLSPVAVQVGRDRVSAAVRLADGSAALVRDDGRVTPLDGRPGLLDPTIDPFGTVWTVPGGDPAATLATTADGDVIAVGGAWTGASRIHSMQVSRDGTRMAAIVSFGARRVLAVAGVVRDSDGVPRALGEPVVLTGITGEGNDVGWLDTVTVGAISASGEQTRFVEQPVGGMVSSVDAPDGAVELAGVNIATAVRLRTADGALFVRRSSNWVQTATDVTVLAVQQGNPK</sequence>
<comment type="caution">
    <text evidence="2">The sequence shown here is derived from an EMBL/GenBank/DDBJ whole genome shotgun (WGS) entry which is preliminary data.</text>
</comment>
<dbReference type="AlphaFoldDB" id="A0A5N0T5P5"/>
<accession>A0A5N0T5P5</accession>
<dbReference type="InterPro" id="IPR019606">
    <property type="entry name" value="GerMN"/>
</dbReference>
<reference evidence="3" key="1">
    <citation type="submission" date="2019-09" db="EMBL/GenBank/DDBJ databases">
        <title>Mumia zhuanghuii sp. nov. isolated from the intestinal contents of plateau pika (Ochotona curzoniae) in the Qinghai-Tibet plateau of China.</title>
        <authorList>
            <person name="Tian Z."/>
        </authorList>
    </citation>
    <scope>NUCLEOTIDE SEQUENCE [LARGE SCALE GENOMIC DNA]</scope>
    <source>
        <strain evidence="3">L-033</strain>
    </source>
</reference>